<evidence type="ECO:0000256" key="1">
    <source>
        <dbReference type="ARBA" id="ARBA00004167"/>
    </source>
</evidence>
<gene>
    <name evidence="8" type="ORF">H9657_00875</name>
</gene>
<dbReference type="PANTHER" id="PTHR30093">
    <property type="entry name" value="GENERAL SECRETION PATHWAY PROTEIN G"/>
    <property type="match status" value="1"/>
</dbReference>
<accession>A0ABR8Q8S4</accession>
<reference evidence="8 9" key="1">
    <citation type="submission" date="2020-08" db="EMBL/GenBank/DDBJ databases">
        <title>A Genomic Blueprint of the Chicken Gut Microbiome.</title>
        <authorList>
            <person name="Gilroy R."/>
            <person name="Ravi A."/>
            <person name="Getino M."/>
            <person name="Pursley I."/>
            <person name="Horton D.L."/>
            <person name="Alikhan N.-F."/>
            <person name="Baker D."/>
            <person name="Gharbi K."/>
            <person name="Hall N."/>
            <person name="Watson M."/>
            <person name="Adriaenssens E.M."/>
            <person name="Foster-Nyarko E."/>
            <person name="Jarju S."/>
            <person name="Secka A."/>
            <person name="Antonio M."/>
            <person name="Oren A."/>
            <person name="Chaudhuri R."/>
            <person name="La Ragione R.M."/>
            <person name="Hildebrand F."/>
            <person name="Pallen M.J."/>
        </authorList>
    </citation>
    <scope>NUCLEOTIDE SEQUENCE [LARGE SCALE GENOMIC DNA]</scope>
    <source>
        <strain evidence="8 9">Sa3CUA2</strain>
    </source>
</reference>
<dbReference type="InterPro" id="IPR012902">
    <property type="entry name" value="N_methyl_site"/>
</dbReference>
<feature type="transmembrane region" description="Helical" evidence="6">
    <location>
        <begin position="21"/>
        <end position="45"/>
    </location>
</feature>
<keyword evidence="5 6" id="KW-0472">Membrane</keyword>
<keyword evidence="4 6" id="KW-1133">Transmembrane helix</keyword>
<dbReference type="NCBIfam" id="TIGR02532">
    <property type="entry name" value="IV_pilin_GFxxxE"/>
    <property type="match status" value="1"/>
</dbReference>
<evidence type="ECO:0000256" key="3">
    <source>
        <dbReference type="ARBA" id="ARBA00022692"/>
    </source>
</evidence>
<name>A0ABR8Q8S4_9CELL</name>
<dbReference type="Pfam" id="PF07963">
    <property type="entry name" value="N_methyl"/>
    <property type="match status" value="1"/>
</dbReference>
<dbReference type="PANTHER" id="PTHR30093:SF44">
    <property type="entry name" value="TYPE II SECRETION SYSTEM CORE PROTEIN G"/>
    <property type="match status" value="1"/>
</dbReference>
<dbReference type="PRINTS" id="PR00813">
    <property type="entry name" value="BCTERIALGSPG"/>
</dbReference>
<evidence type="ECO:0000256" key="4">
    <source>
        <dbReference type="ARBA" id="ARBA00022989"/>
    </source>
</evidence>
<keyword evidence="9" id="KW-1185">Reference proteome</keyword>
<dbReference type="SUPFAM" id="SSF54523">
    <property type="entry name" value="Pili subunits"/>
    <property type="match status" value="1"/>
</dbReference>
<dbReference type="Gene3D" id="3.30.700.10">
    <property type="entry name" value="Glycoprotein, Type 4 Pilin"/>
    <property type="match status" value="1"/>
</dbReference>
<dbReference type="EMBL" id="JACSQV010000001">
    <property type="protein sequence ID" value="MBD7916834.1"/>
    <property type="molecule type" value="Genomic_DNA"/>
</dbReference>
<protein>
    <submittedName>
        <fullName evidence="8">Prepilin-type N-terminal cleavage/methylation domain-containing protein</fullName>
    </submittedName>
</protein>
<dbReference type="InterPro" id="IPR045584">
    <property type="entry name" value="Pilin-like"/>
</dbReference>
<dbReference type="RefSeq" id="WP_191779386.1">
    <property type="nucleotide sequence ID" value="NZ_JACSQV010000001.1"/>
</dbReference>
<sequence>MEPVELRRHHVRRRDRGDVGFSLIELLVVIVIIGLLAAIAVPAFLNTRHRALDATVKHDLRTVATAVEAARTSDGELPTSAADLSSDAVLSEGTTVDVVVTGTEVCLAGDHSTPPGPTHVWVYDTARGGLVDDVAAGCAGAATFTLP</sequence>
<comment type="caution">
    <text evidence="8">The sequence shown here is derived from an EMBL/GenBank/DDBJ whole genome shotgun (WGS) entry which is preliminary data.</text>
</comment>
<evidence type="ECO:0000313" key="9">
    <source>
        <dbReference type="Proteomes" id="UP000604241"/>
    </source>
</evidence>
<dbReference type="InterPro" id="IPR007110">
    <property type="entry name" value="Ig-like_dom"/>
</dbReference>
<feature type="domain" description="Ig-like" evidence="7">
    <location>
        <begin position="78"/>
        <end position="147"/>
    </location>
</feature>
<keyword evidence="3 6" id="KW-0812">Transmembrane</keyword>
<dbReference type="InterPro" id="IPR000983">
    <property type="entry name" value="Bac_GSPG_pilin"/>
</dbReference>
<evidence type="ECO:0000256" key="2">
    <source>
        <dbReference type="ARBA" id="ARBA00022481"/>
    </source>
</evidence>
<evidence type="ECO:0000256" key="5">
    <source>
        <dbReference type="ARBA" id="ARBA00023136"/>
    </source>
</evidence>
<dbReference type="PROSITE" id="PS50835">
    <property type="entry name" value="IG_LIKE"/>
    <property type="match status" value="1"/>
</dbReference>
<evidence type="ECO:0000313" key="8">
    <source>
        <dbReference type="EMBL" id="MBD7916834.1"/>
    </source>
</evidence>
<keyword evidence="2" id="KW-0488">Methylation</keyword>
<comment type="subcellular location">
    <subcellularLocation>
        <location evidence="1">Membrane</location>
        <topology evidence="1">Single-pass membrane protein</topology>
    </subcellularLocation>
</comment>
<dbReference type="Proteomes" id="UP000604241">
    <property type="component" value="Unassembled WGS sequence"/>
</dbReference>
<evidence type="ECO:0000256" key="6">
    <source>
        <dbReference type="SAM" id="Phobius"/>
    </source>
</evidence>
<organism evidence="8 9">
    <name type="scientific">Cellulomonas avistercoris</name>
    <dbReference type="NCBI Taxonomy" id="2762242"/>
    <lineage>
        <taxon>Bacteria</taxon>
        <taxon>Bacillati</taxon>
        <taxon>Actinomycetota</taxon>
        <taxon>Actinomycetes</taxon>
        <taxon>Micrococcales</taxon>
        <taxon>Cellulomonadaceae</taxon>
        <taxon>Cellulomonas</taxon>
    </lineage>
</organism>
<evidence type="ECO:0000259" key="7">
    <source>
        <dbReference type="PROSITE" id="PS50835"/>
    </source>
</evidence>
<proteinExistence type="predicted"/>